<gene>
    <name evidence="1" type="ORF">JOH49_009523</name>
</gene>
<comment type="caution">
    <text evidence="1">The sequence shown here is derived from an EMBL/GenBank/DDBJ whole genome shotgun (WGS) entry which is preliminary data.</text>
</comment>
<dbReference type="Proteomes" id="UP000673383">
    <property type="component" value="Unassembled WGS sequence"/>
</dbReference>
<evidence type="ECO:0000313" key="1">
    <source>
        <dbReference type="EMBL" id="MBP1299770.1"/>
    </source>
</evidence>
<dbReference type="AlphaFoldDB" id="A0A8I1YGZ9"/>
<organism evidence="1 2">
    <name type="scientific">Bradyrhizobium elkanii</name>
    <dbReference type="NCBI Taxonomy" id="29448"/>
    <lineage>
        <taxon>Bacteria</taxon>
        <taxon>Pseudomonadati</taxon>
        <taxon>Pseudomonadota</taxon>
        <taxon>Alphaproteobacteria</taxon>
        <taxon>Hyphomicrobiales</taxon>
        <taxon>Nitrobacteraceae</taxon>
        <taxon>Bradyrhizobium</taxon>
    </lineage>
</organism>
<sequence length="249" mass="27580">MLLADWVFEQAPKAITQLVELLSTPTNMQRLLSPRRYAGQDIVTLPPLSGGRKIFESAFALLESSDTPADRRRTLASLALSQSSADECDRRWPESPTYASNPAIWLQIGRNLGALSRAPGEVLKAKLENIALNRAMATVLLQTGRSECVLSSGHSVQLLQNVLLSSRHYYVRPTAPQAPFYLLDFVLAQAPHNLQCIPEAQRELISSFKNTELSEADKQRQVKFPLIMQAYELSLELSRGFTEAATGAQ</sequence>
<accession>A0A8I1YGZ9</accession>
<proteinExistence type="predicted"/>
<reference evidence="1" key="1">
    <citation type="submission" date="2021-02" db="EMBL/GenBank/DDBJ databases">
        <title>Genomic Encyclopedia of Type Strains, Phase IV (KMG-V): Genome sequencing to study the core and pangenomes of soil and plant-associated prokaryotes.</title>
        <authorList>
            <person name="Whitman W."/>
        </authorList>
    </citation>
    <scope>NUCLEOTIDE SEQUENCE</scope>
    <source>
        <strain evidence="1">USDA 406</strain>
    </source>
</reference>
<dbReference type="EMBL" id="JAFICZ010000001">
    <property type="protein sequence ID" value="MBP1299770.1"/>
    <property type="molecule type" value="Genomic_DNA"/>
</dbReference>
<dbReference type="RefSeq" id="WP_209945918.1">
    <property type="nucleotide sequence ID" value="NZ_JAFICZ010000001.1"/>
</dbReference>
<evidence type="ECO:0000313" key="2">
    <source>
        <dbReference type="Proteomes" id="UP000673383"/>
    </source>
</evidence>
<protein>
    <submittedName>
        <fullName evidence="1">Uncharacterized protein</fullName>
    </submittedName>
</protein>
<name>A0A8I1YGZ9_BRAEL</name>